<keyword evidence="5" id="KW-0175">Coiled coil</keyword>
<evidence type="ECO:0000256" key="1">
    <source>
        <dbReference type="ARBA" id="ARBA00022723"/>
    </source>
</evidence>
<feature type="domain" description="ZZ-type" evidence="7">
    <location>
        <begin position="244"/>
        <end position="300"/>
    </location>
</feature>
<dbReference type="InterPro" id="IPR043145">
    <property type="entry name" value="Znf_ZZ_sf"/>
</dbReference>
<dbReference type="RefSeq" id="XP_072842579.1">
    <property type="nucleotide sequence ID" value="XM_072986478.1"/>
</dbReference>
<feature type="compositionally biased region" description="Polar residues" evidence="6">
    <location>
        <begin position="374"/>
        <end position="397"/>
    </location>
</feature>
<keyword evidence="3" id="KW-0862">Zinc</keyword>
<dbReference type="Proteomes" id="UP001652642">
    <property type="component" value="Chromosome 1"/>
</dbReference>
<evidence type="ECO:0000256" key="5">
    <source>
        <dbReference type="SAM" id="Coils"/>
    </source>
</evidence>
<evidence type="ECO:0000313" key="9">
    <source>
        <dbReference type="RefSeq" id="XP_072842579.1"/>
    </source>
</evidence>
<dbReference type="PANTHER" id="PTHR12268">
    <property type="entry name" value="E3 UBIQUITIN-PROTEIN LIGASE KCMF1"/>
    <property type="match status" value="1"/>
</dbReference>
<evidence type="ECO:0000313" key="8">
    <source>
        <dbReference type="Proteomes" id="UP001652642"/>
    </source>
</evidence>
<reference evidence="9" key="2">
    <citation type="submission" date="2025-08" db="UniProtKB">
        <authorList>
            <consortium name="RefSeq"/>
        </authorList>
    </citation>
    <scope>IDENTIFICATION</scope>
</reference>
<dbReference type="PROSITE" id="PS50135">
    <property type="entry name" value="ZF_ZZ_2"/>
    <property type="match status" value="1"/>
</dbReference>
<evidence type="ECO:0000259" key="7">
    <source>
        <dbReference type="PROSITE" id="PS50135"/>
    </source>
</evidence>
<protein>
    <submittedName>
        <fullName evidence="9">Dystrotelin</fullName>
    </submittedName>
</protein>
<dbReference type="PANTHER" id="PTHR12268:SF18">
    <property type="entry name" value="DYSTROTELIN"/>
    <property type="match status" value="1"/>
</dbReference>
<keyword evidence="8" id="KW-1185">Reference proteome</keyword>
<dbReference type="SUPFAM" id="SSF57850">
    <property type="entry name" value="RING/U-box"/>
    <property type="match status" value="1"/>
</dbReference>
<dbReference type="InterPro" id="IPR050774">
    <property type="entry name" value="KCMF1/Dystrophin"/>
</dbReference>
<dbReference type="CDD" id="cd02334">
    <property type="entry name" value="ZZ_dystrophin"/>
    <property type="match status" value="1"/>
</dbReference>
<reference evidence="8" key="1">
    <citation type="submission" date="2025-05" db="UniProtKB">
        <authorList>
            <consortium name="RefSeq"/>
        </authorList>
    </citation>
    <scope>NUCLEOTIDE SEQUENCE [LARGE SCALE GENOMIC DNA]</scope>
</reference>
<evidence type="ECO:0000256" key="4">
    <source>
        <dbReference type="PROSITE-ProRule" id="PRU00228"/>
    </source>
</evidence>
<evidence type="ECO:0000256" key="3">
    <source>
        <dbReference type="ARBA" id="ARBA00022833"/>
    </source>
</evidence>
<dbReference type="Pfam" id="PF00569">
    <property type="entry name" value="ZZ"/>
    <property type="match status" value="1"/>
</dbReference>
<organism evidence="8 9">
    <name type="scientific">Pogona vitticeps</name>
    <name type="common">central bearded dragon</name>
    <dbReference type="NCBI Taxonomy" id="103695"/>
    <lineage>
        <taxon>Eukaryota</taxon>
        <taxon>Metazoa</taxon>
        <taxon>Chordata</taxon>
        <taxon>Craniata</taxon>
        <taxon>Vertebrata</taxon>
        <taxon>Euteleostomi</taxon>
        <taxon>Lepidosauria</taxon>
        <taxon>Squamata</taxon>
        <taxon>Bifurcata</taxon>
        <taxon>Unidentata</taxon>
        <taxon>Episquamata</taxon>
        <taxon>Toxicofera</taxon>
        <taxon>Iguania</taxon>
        <taxon>Acrodonta</taxon>
        <taxon>Agamidae</taxon>
        <taxon>Amphibolurinae</taxon>
        <taxon>Pogona</taxon>
    </lineage>
</organism>
<dbReference type="GeneID" id="110072424"/>
<name>A0ABM5FAZ2_9SAUR</name>
<dbReference type="Gene3D" id="1.10.238.10">
    <property type="entry name" value="EF-hand"/>
    <property type="match status" value="2"/>
</dbReference>
<keyword evidence="2 4" id="KW-0863">Zinc-finger</keyword>
<dbReference type="SUPFAM" id="SSF47473">
    <property type="entry name" value="EF-hand"/>
    <property type="match status" value="2"/>
</dbReference>
<dbReference type="InterPro" id="IPR011992">
    <property type="entry name" value="EF-hand-dom_pair"/>
</dbReference>
<proteinExistence type="predicted"/>
<evidence type="ECO:0000256" key="2">
    <source>
        <dbReference type="ARBA" id="ARBA00022771"/>
    </source>
</evidence>
<dbReference type="InterPro" id="IPR015154">
    <property type="entry name" value="EF-hand_dom_typ2"/>
</dbReference>
<dbReference type="PROSITE" id="PS01357">
    <property type="entry name" value="ZF_ZZ_1"/>
    <property type="match status" value="1"/>
</dbReference>
<keyword evidence="1" id="KW-0479">Metal-binding</keyword>
<feature type="region of interest" description="Disordered" evidence="6">
    <location>
        <begin position="371"/>
        <end position="399"/>
    </location>
</feature>
<dbReference type="InterPro" id="IPR015153">
    <property type="entry name" value="EF-hand_dom_typ1"/>
</dbReference>
<dbReference type="InterPro" id="IPR000433">
    <property type="entry name" value="Znf_ZZ"/>
</dbReference>
<feature type="coiled-coil region" evidence="5">
    <location>
        <begin position="407"/>
        <end position="487"/>
    </location>
</feature>
<evidence type="ECO:0000256" key="6">
    <source>
        <dbReference type="SAM" id="MobiDB-lite"/>
    </source>
</evidence>
<accession>A0ABM5FAZ2</accession>
<gene>
    <name evidence="9" type="primary">DYTN</name>
</gene>
<dbReference type="Gene3D" id="3.30.60.90">
    <property type="match status" value="1"/>
</dbReference>
<sequence length="669" mass="75205">MLVSYRKAAFHHCPPVSTFKKMDLDQQEVLNAIENSVYRTALKLCAVQSVCQLDVTDTSSIQHILPKHRCQAEKLNLLPVGRLFKLLKELFQRARLEKPGQVDPRAPELTLGLLTAAYDRNSVGFVQPQSTAAALIALSGDSLLTKYKAFFQLYATCTGKGSKHSLCVTRNGVRSLLTDLLQLLTVVGENRDPSNVELATRSCFNGVLSSAIGEERFLAWLQSEPALLCWLPTCYRLSATKMVTHWVQCNICKRFPITGLRYRCLKCLDFDLCQVCFLTGQYCKPHKKSHPVIEHCVPVSAKENAKLFFHIIRNNLQPGRCKRKEALRRKALVVLRGGGDAAVHSQTLPCPVQSISSGQPMPPDLFCSAHTVGPQPSSTLDTKVSQTPEMENNSRSLSQDKTHQQVLAALKDELAKAQQSVKTLHQERRYLKKQLNKWKDKVQVLRSAQEEKNCTLEKKLHELRASQENLKMELQQMRIEIKNMTLRKNRPLQEKNVHNGSSCPPLQPKHLKYLRQKSWALSSSGCARKWLPKPQASLLASSSRSPEIVQQAECFRDANLEHTHPENSKEVNVPLANHPEKLEPETNGDHLSRRTEIAKSHSSVATEALLGKTQAEEEELQQLMMKLKDALLFQGQPDHPSVLKEELLSKAKHVSKAFSHLIGQVTLPT</sequence>
<dbReference type="SMART" id="SM00291">
    <property type="entry name" value="ZnF_ZZ"/>
    <property type="match status" value="1"/>
</dbReference>
<dbReference type="Pfam" id="PF09068">
    <property type="entry name" value="EF-hand_2"/>
    <property type="match status" value="1"/>
</dbReference>
<dbReference type="Pfam" id="PF09069">
    <property type="entry name" value="EF-hand_3"/>
    <property type="match status" value="1"/>
</dbReference>